<feature type="domain" description="HAMP" evidence="8">
    <location>
        <begin position="397"/>
        <end position="439"/>
    </location>
</feature>
<dbReference type="Pfam" id="PF00015">
    <property type="entry name" value="MCPsignal"/>
    <property type="match status" value="1"/>
</dbReference>
<feature type="compositionally biased region" description="Basic and acidic residues" evidence="5">
    <location>
        <begin position="354"/>
        <end position="389"/>
    </location>
</feature>
<feature type="domain" description="Methyl-accepting transducer" evidence="7">
    <location>
        <begin position="458"/>
        <end position="694"/>
    </location>
</feature>
<dbReference type="Gene3D" id="3.30.450.20">
    <property type="entry name" value="PAS domain"/>
    <property type="match status" value="2"/>
</dbReference>
<sequence length="747" mass="79300">MDLPSPVPDFVRERYVARLGVALAFAVVVVVAFGAVISVQASGQLSADVEDRLGAQATTEADQFDAWLDAVSRSTRATSRHPVVAGSDPDAMQATLQESLDSDAYPRDVVAVHVLDTAESEFVTSTADSMVGVDPTAQGAPFVEPAQSLDDDAVFVSRPFEVPIVDHPIVAVVSPVPDREDRAVVYMTDLRRQAERIAGGEAGRTTIVDDQGRYAVHPDAATIGTAAESVPTATDDVRVDRQGDDIVATTRLSTVDWTVQVSEDRDSAYALADQINADLLGLILLAVINLALIGVTIGSNTAIAVGRLRDRAEAMAGGDLDVSVPTTRSDEIGGLAQSLATMRDSLKSTIAEAEQAREDAESAREEAETARKDAEREREESESRTERLEATATAYGETLEAIADGDLTRRVDPDEESDAMYTVGVALNDALDELAATIADLESFAREVERSSDIVQENAGDVESASERVSTSVGEIFDGAREQSERLQDAAGEMENLSATSEEVAASAQEVAEVSQSAAEAGERGQAAAETAIDEMNEIESETEGTRQEIRRLDDELGEITDIVNLITDIVEQTNMLALNASIEAARAGEAGDGFAVVASEVKSLAEETKAAATDIEDRIDSVQSQADETVSTMESTSERITEGVGTVTETVESLERIVEQTEEADRGIQEIDDATAEQATTAQEVLATIDDLSAISQQTAEEADSVASAADQQTDAISEVSASARELGDRAEDLARMLDRFETGDA</sequence>
<dbReference type="InterPro" id="IPR004089">
    <property type="entry name" value="MCPsignal_dom"/>
</dbReference>
<keyword evidence="1 3" id="KW-0807">Transducer</keyword>
<dbReference type="AlphaFoldDB" id="A0A2R4WYJ7"/>
<organism evidence="9 10">
    <name type="scientific">Halococcoides cellulosivorans</name>
    <dbReference type="NCBI Taxonomy" id="1679096"/>
    <lineage>
        <taxon>Archaea</taxon>
        <taxon>Methanobacteriati</taxon>
        <taxon>Methanobacteriota</taxon>
        <taxon>Stenosarchaea group</taxon>
        <taxon>Halobacteria</taxon>
        <taxon>Halobacteriales</taxon>
        <taxon>Haloarculaceae</taxon>
        <taxon>Halococcoides</taxon>
    </lineage>
</organism>
<dbReference type="KEGG" id="harc:HARCEL1_02240"/>
<dbReference type="Pfam" id="PF00672">
    <property type="entry name" value="HAMP"/>
    <property type="match status" value="1"/>
</dbReference>
<keyword evidence="9" id="KW-0808">Transferase</keyword>
<feature type="compositionally biased region" description="Polar residues" evidence="5">
    <location>
        <begin position="623"/>
        <end position="636"/>
    </location>
</feature>
<dbReference type="SMART" id="SM00283">
    <property type="entry name" value="MA"/>
    <property type="match status" value="1"/>
</dbReference>
<dbReference type="PANTHER" id="PTHR32089:SF112">
    <property type="entry name" value="LYSOZYME-LIKE PROTEIN-RELATED"/>
    <property type="match status" value="1"/>
</dbReference>
<dbReference type="InterPro" id="IPR003660">
    <property type="entry name" value="HAMP_dom"/>
</dbReference>
<keyword evidence="10" id="KW-1185">Reference proteome</keyword>
<keyword evidence="9" id="KW-0418">Kinase</keyword>
<feature type="region of interest" description="Disordered" evidence="5">
    <location>
        <begin position="350"/>
        <end position="412"/>
    </location>
</feature>
<dbReference type="GO" id="GO:0004888">
    <property type="term" value="F:transmembrane signaling receptor activity"/>
    <property type="evidence" value="ECO:0007669"/>
    <property type="project" value="InterPro"/>
</dbReference>
<dbReference type="SMART" id="SM00304">
    <property type="entry name" value="HAMP"/>
    <property type="match status" value="2"/>
</dbReference>
<dbReference type="InterPro" id="IPR004090">
    <property type="entry name" value="Chemotax_Me-accpt_rcpt"/>
</dbReference>
<evidence type="ECO:0000313" key="9">
    <source>
        <dbReference type="EMBL" id="AWB26612.1"/>
    </source>
</evidence>
<comment type="similarity">
    <text evidence="2">Belongs to the methyl-accepting chemotaxis (MCP) protein family.</text>
</comment>
<feature type="compositionally biased region" description="Low complexity" evidence="5">
    <location>
        <begin position="706"/>
        <end position="717"/>
    </location>
</feature>
<dbReference type="GO" id="GO:0007165">
    <property type="term" value="P:signal transduction"/>
    <property type="evidence" value="ECO:0007669"/>
    <property type="project" value="UniProtKB-KW"/>
</dbReference>
<dbReference type="GO" id="GO:0016301">
    <property type="term" value="F:kinase activity"/>
    <property type="evidence" value="ECO:0007669"/>
    <property type="project" value="UniProtKB-KW"/>
</dbReference>
<feature type="transmembrane region" description="Helical" evidence="6">
    <location>
        <begin position="279"/>
        <end position="299"/>
    </location>
</feature>
<dbReference type="GeneID" id="36511289"/>
<dbReference type="Gene3D" id="6.10.250.1910">
    <property type="match status" value="1"/>
</dbReference>
<evidence type="ECO:0000256" key="3">
    <source>
        <dbReference type="PROSITE-ProRule" id="PRU00284"/>
    </source>
</evidence>
<dbReference type="EMBL" id="CP028858">
    <property type="protein sequence ID" value="AWB26612.1"/>
    <property type="molecule type" value="Genomic_DNA"/>
</dbReference>
<dbReference type="CDD" id="cd18774">
    <property type="entry name" value="PDC2_HK_sensor"/>
    <property type="match status" value="1"/>
</dbReference>
<proteinExistence type="inferred from homology"/>
<dbReference type="PROSITE" id="PS50885">
    <property type="entry name" value="HAMP"/>
    <property type="match status" value="2"/>
</dbReference>
<evidence type="ECO:0000256" key="6">
    <source>
        <dbReference type="SAM" id="Phobius"/>
    </source>
</evidence>
<dbReference type="GO" id="GO:0006935">
    <property type="term" value="P:chemotaxis"/>
    <property type="evidence" value="ECO:0007669"/>
    <property type="project" value="InterPro"/>
</dbReference>
<evidence type="ECO:0000313" key="10">
    <source>
        <dbReference type="Proteomes" id="UP000244727"/>
    </source>
</evidence>
<feature type="region of interest" description="Disordered" evidence="5">
    <location>
        <begin position="623"/>
        <end position="646"/>
    </location>
</feature>
<dbReference type="PRINTS" id="PR00260">
    <property type="entry name" value="CHEMTRNSDUCR"/>
</dbReference>
<feature type="domain" description="HAMP" evidence="8">
    <location>
        <begin position="299"/>
        <end position="351"/>
    </location>
</feature>
<reference evidence="9 10" key="1">
    <citation type="submission" date="2018-04" db="EMBL/GenBank/DDBJ databases">
        <title>Halococcoides cellulosivorans gen. nov., sp. nov., an extremely halophilic cellulose-utilizing haloarchaeon from hypersaline lakes.</title>
        <authorList>
            <person name="Sorokin D.Y."/>
            <person name="Toshchakov S.V."/>
            <person name="Samarov N.I."/>
            <person name="Korzhenkov A."/>
            <person name="Kublanov I.V."/>
        </authorList>
    </citation>
    <scope>NUCLEOTIDE SEQUENCE [LARGE SCALE GENOMIC DNA]</scope>
    <source>
        <strain evidence="9 10">HArcel1</strain>
    </source>
</reference>
<gene>
    <name evidence="9" type="ORF">HARCEL1_02240</name>
</gene>
<dbReference type="PANTHER" id="PTHR32089">
    <property type="entry name" value="METHYL-ACCEPTING CHEMOTAXIS PROTEIN MCPB"/>
    <property type="match status" value="1"/>
</dbReference>
<dbReference type="CDD" id="cd11386">
    <property type="entry name" value="MCP_signal"/>
    <property type="match status" value="1"/>
</dbReference>
<dbReference type="GO" id="GO:0016020">
    <property type="term" value="C:membrane"/>
    <property type="evidence" value="ECO:0007669"/>
    <property type="project" value="InterPro"/>
</dbReference>
<evidence type="ECO:0000256" key="1">
    <source>
        <dbReference type="ARBA" id="ARBA00023224"/>
    </source>
</evidence>
<dbReference type="Gene3D" id="1.10.287.950">
    <property type="entry name" value="Methyl-accepting chemotaxis protein"/>
    <property type="match status" value="1"/>
</dbReference>
<keyword evidence="6" id="KW-0472">Membrane</keyword>
<dbReference type="PROSITE" id="PS50111">
    <property type="entry name" value="CHEMOTAXIS_TRANSDUC_2"/>
    <property type="match status" value="1"/>
</dbReference>
<dbReference type="Proteomes" id="UP000244727">
    <property type="component" value="Chromosome"/>
</dbReference>
<protein>
    <submittedName>
        <fullName evidence="9">Histidine kinase</fullName>
    </submittedName>
</protein>
<feature type="coiled-coil region" evidence="4">
    <location>
        <begin position="529"/>
        <end position="556"/>
    </location>
</feature>
<keyword evidence="6" id="KW-0812">Transmembrane</keyword>
<evidence type="ECO:0000256" key="2">
    <source>
        <dbReference type="ARBA" id="ARBA00029447"/>
    </source>
</evidence>
<dbReference type="CDD" id="cd06225">
    <property type="entry name" value="HAMP"/>
    <property type="match status" value="1"/>
</dbReference>
<keyword evidence="6" id="KW-1133">Transmembrane helix</keyword>
<evidence type="ECO:0000259" key="7">
    <source>
        <dbReference type="PROSITE" id="PS50111"/>
    </source>
</evidence>
<feature type="transmembrane region" description="Helical" evidence="6">
    <location>
        <begin position="15"/>
        <end position="37"/>
    </location>
</feature>
<dbReference type="SUPFAM" id="SSF58104">
    <property type="entry name" value="Methyl-accepting chemotaxis protein (MCP) signaling domain"/>
    <property type="match status" value="1"/>
</dbReference>
<keyword evidence="4" id="KW-0175">Coiled coil</keyword>
<dbReference type="RefSeq" id="WP_108380981.1">
    <property type="nucleotide sequence ID" value="NZ_CP028858.1"/>
</dbReference>
<evidence type="ECO:0000256" key="5">
    <source>
        <dbReference type="SAM" id="MobiDB-lite"/>
    </source>
</evidence>
<evidence type="ECO:0000259" key="8">
    <source>
        <dbReference type="PROSITE" id="PS50885"/>
    </source>
</evidence>
<evidence type="ECO:0000256" key="4">
    <source>
        <dbReference type="SAM" id="Coils"/>
    </source>
</evidence>
<accession>A0A2R4WYJ7</accession>
<feature type="region of interest" description="Disordered" evidence="5">
    <location>
        <begin position="704"/>
        <end position="726"/>
    </location>
</feature>
<name>A0A2R4WYJ7_9EURY</name>